<accession>A0ABW3QNG9</accession>
<organism evidence="1 2">
    <name type="scientific">Saccharothrix hoggarensis</name>
    <dbReference type="NCBI Taxonomy" id="913853"/>
    <lineage>
        <taxon>Bacteria</taxon>
        <taxon>Bacillati</taxon>
        <taxon>Actinomycetota</taxon>
        <taxon>Actinomycetes</taxon>
        <taxon>Pseudonocardiales</taxon>
        <taxon>Pseudonocardiaceae</taxon>
        <taxon>Saccharothrix</taxon>
    </lineage>
</organism>
<dbReference type="Proteomes" id="UP001597168">
    <property type="component" value="Unassembled WGS sequence"/>
</dbReference>
<evidence type="ECO:0000313" key="1">
    <source>
        <dbReference type="EMBL" id="MFD1145936.1"/>
    </source>
</evidence>
<gene>
    <name evidence="1" type="ORF">ACFQ3T_02225</name>
</gene>
<comment type="caution">
    <text evidence="1">The sequence shown here is derived from an EMBL/GenBank/DDBJ whole genome shotgun (WGS) entry which is preliminary data.</text>
</comment>
<name>A0ABW3QNG9_9PSEU</name>
<sequence length="70" mass="7654">MKSYKDEHSNCIGFGPISGLSGVAEELMLTLGHDPDDHPELRAELEQAIGEETLNLGRQILAEHGLVVRD</sequence>
<dbReference type="EMBL" id="JBHTLK010000005">
    <property type="protein sequence ID" value="MFD1145936.1"/>
    <property type="molecule type" value="Genomic_DNA"/>
</dbReference>
<reference evidence="2" key="1">
    <citation type="journal article" date="2019" name="Int. J. Syst. Evol. Microbiol.">
        <title>The Global Catalogue of Microorganisms (GCM) 10K type strain sequencing project: providing services to taxonomists for standard genome sequencing and annotation.</title>
        <authorList>
            <consortium name="The Broad Institute Genomics Platform"/>
            <consortium name="The Broad Institute Genome Sequencing Center for Infectious Disease"/>
            <person name="Wu L."/>
            <person name="Ma J."/>
        </authorList>
    </citation>
    <scope>NUCLEOTIDE SEQUENCE [LARGE SCALE GENOMIC DNA]</scope>
    <source>
        <strain evidence="2">CCUG 60214</strain>
    </source>
</reference>
<dbReference type="RefSeq" id="WP_380719167.1">
    <property type="nucleotide sequence ID" value="NZ_JBHTLK010000005.1"/>
</dbReference>
<protein>
    <submittedName>
        <fullName evidence="1">Uncharacterized protein</fullName>
    </submittedName>
</protein>
<proteinExistence type="predicted"/>
<evidence type="ECO:0000313" key="2">
    <source>
        <dbReference type="Proteomes" id="UP001597168"/>
    </source>
</evidence>
<keyword evidence="2" id="KW-1185">Reference proteome</keyword>